<evidence type="ECO:0000313" key="1">
    <source>
        <dbReference type="EMBL" id="KAF2673349.1"/>
    </source>
</evidence>
<dbReference type="EMBL" id="MU004231">
    <property type="protein sequence ID" value="KAF2673349.1"/>
    <property type="molecule type" value="Genomic_DNA"/>
</dbReference>
<reference evidence="1" key="1">
    <citation type="journal article" date="2020" name="Stud. Mycol.">
        <title>101 Dothideomycetes genomes: a test case for predicting lifestyles and emergence of pathogens.</title>
        <authorList>
            <person name="Haridas S."/>
            <person name="Albert R."/>
            <person name="Binder M."/>
            <person name="Bloem J."/>
            <person name="Labutti K."/>
            <person name="Salamov A."/>
            <person name="Andreopoulos B."/>
            <person name="Baker S."/>
            <person name="Barry K."/>
            <person name="Bills G."/>
            <person name="Bluhm B."/>
            <person name="Cannon C."/>
            <person name="Castanera R."/>
            <person name="Culley D."/>
            <person name="Daum C."/>
            <person name="Ezra D."/>
            <person name="Gonzalez J."/>
            <person name="Henrissat B."/>
            <person name="Kuo A."/>
            <person name="Liang C."/>
            <person name="Lipzen A."/>
            <person name="Lutzoni F."/>
            <person name="Magnuson J."/>
            <person name="Mondo S."/>
            <person name="Nolan M."/>
            <person name="Ohm R."/>
            <person name="Pangilinan J."/>
            <person name="Park H.-J."/>
            <person name="Ramirez L."/>
            <person name="Alfaro M."/>
            <person name="Sun H."/>
            <person name="Tritt A."/>
            <person name="Yoshinaga Y."/>
            <person name="Zwiers L.-H."/>
            <person name="Turgeon B."/>
            <person name="Goodwin S."/>
            <person name="Spatafora J."/>
            <person name="Crous P."/>
            <person name="Grigoriev I."/>
        </authorList>
    </citation>
    <scope>NUCLEOTIDE SEQUENCE</scope>
    <source>
        <strain evidence="1">CBS 115976</strain>
    </source>
</reference>
<dbReference type="Proteomes" id="UP000799302">
    <property type="component" value="Unassembled WGS sequence"/>
</dbReference>
<sequence>MTKASNTARYPYDPSPRCPFKMVLLPLFWASVLLHSVWKTFPYVRNTVQFADNCKRLVDNYAEIHTSLEKLQTAHTELRNLHAELSADLIKNFNITLHQEAAGGKSIKTKAPQEVPNDKFSPELIHDCVPGAVVKLALERSGCPDGTKTCLCSNEEFWGWLFLTSKMLCNSEEQNSIASAPEQTCGWVDYVKGWRERSTTGT</sequence>
<gene>
    <name evidence="1" type="ORF">BT63DRAFT_475878</name>
</gene>
<name>A0A6A6UM70_9PEZI</name>
<proteinExistence type="predicted"/>
<evidence type="ECO:0000313" key="2">
    <source>
        <dbReference type="Proteomes" id="UP000799302"/>
    </source>
</evidence>
<keyword evidence="2" id="KW-1185">Reference proteome</keyword>
<accession>A0A6A6UM70</accession>
<protein>
    <submittedName>
        <fullName evidence="1">Uncharacterized protein</fullName>
    </submittedName>
</protein>
<dbReference type="AlphaFoldDB" id="A0A6A6UM70"/>
<organism evidence="1 2">
    <name type="scientific">Microthyrium microscopicum</name>
    <dbReference type="NCBI Taxonomy" id="703497"/>
    <lineage>
        <taxon>Eukaryota</taxon>
        <taxon>Fungi</taxon>
        <taxon>Dikarya</taxon>
        <taxon>Ascomycota</taxon>
        <taxon>Pezizomycotina</taxon>
        <taxon>Dothideomycetes</taxon>
        <taxon>Dothideomycetes incertae sedis</taxon>
        <taxon>Microthyriales</taxon>
        <taxon>Microthyriaceae</taxon>
        <taxon>Microthyrium</taxon>
    </lineage>
</organism>